<comment type="caution">
    <text evidence="1">The sequence shown here is derived from an EMBL/GenBank/DDBJ whole genome shotgun (WGS) entry which is preliminary data.</text>
</comment>
<reference evidence="1 2" key="1">
    <citation type="journal article" date="2023" name="Mol. Ecol. Resour.">
        <title>Chromosome-level genome assembly of a triploid poplar Populus alba 'Berolinensis'.</title>
        <authorList>
            <person name="Chen S."/>
            <person name="Yu Y."/>
            <person name="Wang X."/>
            <person name="Wang S."/>
            <person name="Zhang T."/>
            <person name="Zhou Y."/>
            <person name="He R."/>
            <person name="Meng N."/>
            <person name="Wang Y."/>
            <person name="Liu W."/>
            <person name="Liu Z."/>
            <person name="Liu J."/>
            <person name="Guo Q."/>
            <person name="Huang H."/>
            <person name="Sederoff R.R."/>
            <person name="Wang G."/>
            <person name="Qu G."/>
            <person name="Chen S."/>
        </authorList>
    </citation>
    <scope>NUCLEOTIDE SEQUENCE [LARGE SCALE GENOMIC DNA]</scope>
    <source>
        <strain evidence="1">SC-2020</strain>
    </source>
</reference>
<sequence>MASIDITKEEIYLMENNNSNIDKVNDLESQFIFDELQDAFDDLYHEYKKSHKKYLTLK</sequence>
<evidence type="ECO:0000313" key="2">
    <source>
        <dbReference type="Proteomes" id="UP001164929"/>
    </source>
</evidence>
<protein>
    <submittedName>
        <fullName evidence="1">Uncharacterized protein</fullName>
    </submittedName>
</protein>
<organism evidence="1 2">
    <name type="scientific">Populus alba x Populus x berolinensis</name>
    <dbReference type="NCBI Taxonomy" id="444605"/>
    <lineage>
        <taxon>Eukaryota</taxon>
        <taxon>Viridiplantae</taxon>
        <taxon>Streptophyta</taxon>
        <taxon>Embryophyta</taxon>
        <taxon>Tracheophyta</taxon>
        <taxon>Spermatophyta</taxon>
        <taxon>Magnoliopsida</taxon>
        <taxon>eudicotyledons</taxon>
        <taxon>Gunneridae</taxon>
        <taxon>Pentapetalae</taxon>
        <taxon>rosids</taxon>
        <taxon>fabids</taxon>
        <taxon>Malpighiales</taxon>
        <taxon>Salicaceae</taxon>
        <taxon>Saliceae</taxon>
        <taxon>Populus</taxon>
    </lineage>
</organism>
<name>A0AAD6RTW5_9ROSI</name>
<evidence type="ECO:0000313" key="1">
    <source>
        <dbReference type="EMBL" id="KAJ7014067.1"/>
    </source>
</evidence>
<accession>A0AAD6RTW5</accession>
<dbReference type="EMBL" id="JAQIZT010000001">
    <property type="protein sequence ID" value="KAJ7014067.1"/>
    <property type="molecule type" value="Genomic_DNA"/>
</dbReference>
<keyword evidence="2" id="KW-1185">Reference proteome</keyword>
<proteinExistence type="predicted"/>
<gene>
    <name evidence="1" type="ORF">NC653_003632</name>
</gene>
<dbReference type="Proteomes" id="UP001164929">
    <property type="component" value="Chromosome 1"/>
</dbReference>
<dbReference type="AlphaFoldDB" id="A0AAD6RTW5"/>